<gene>
    <name evidence="11" type="ORF">Vretifemale_8895</name>
    <name evidence="12" type="ORF">Vretimale_12287</name>
</gene>
<dbReference type="EMBL" id="BNCQ01000027">
    <property type="protein sequence ID" value="GIM08187.1"/>
    <property type="molecule type" value="Genomic_DNA"/>
</dbReference>
<evidence type="ECO:0000256" key="9">
    <source>
        <dbReference type="SAM" id="MobiDB-lite"/>
    </source>
</evidence>
<feature type="region of interest" description="Disordered" evidence="9">
    <location>
        <begin position="1"/>
        <end position="66"/>
    </location>
</feature>
<evidence type="ECO:0000256" key="8">
    <source>
        <dbReference type="PROSITE-ProRule" id="PRU00023"/>
    </source>
</evidence>
<dbReference type="Gene3D" id="1.25.40.20">
    <property type="entry name" value="Ankyrin repeat-containing domain"/>
    <property type="match status" value="1"/>
</dbReference>
<dbReference type="Proteomes" id="UP000747110">
    <property type="component" value="Unassembled WGS sequence"/>
</dbReference>
<keyword evidence="6" id="KW-0143">Chaperone</keyword>
<evidence type="ECO:0000256" key="5">
    <source>
        <dbReference type="ARBA" id="ARBA00023136"/>
    </source>
</evidence>
<feature type="domain" description="Ankyrin repeat" evidence="10">
    <location>
        <begin position="707"/>
        <end position="794"/>
    </location>
</feature>
<dbReference type="PROSITE" id="PS50297">
    <property type="entry name" value="ANK_REP_REGION"/>
    <property type="match status" value="1"/>
</dbReference>
<feature type="compositionally biased region" description="Acidic residues" evidence="9">
    <location>
        <begin position="1"/>
        <end position="23"/>
    </location>
</feature>
<feature type="compositionally biased region" description="Acidic residues" evidence="9">
    <location>
        <begin position="522"/>
        <end position="531"/>
    </location>
</feature>
<feature type="region of interest" description="Disordered" evidence="9">
    <location>
        <begin position="556"/>
        <end position="706"/>
    </location>
</feature>
<feature type="compositionally biased region" description="Polar residues" evidence="9">
    <location>
        <begin position="661"/>
        <end position="671"/>
    </location>
</feature>
<dbReference type="PROSITE" id="PS50088">
    <property type="entry name" value="ANK_REPEAT"/>
    <property type="match status" value="1"/>
</dbReference>
<evidence type="ECO:0000259" key="10">
    <source>
        <dbReference type="Pfam" id="PF11904"/>
    </source>
</evidence>
<name>A0A8J4CJ17_9CHLO</name>
<dbReference type="Proteomes" id="UP000722791">
    <property type="component" value="Unassembled WGS sequence"/>
</dbReference>
<dbReference type="AlphaFoldDB" id="A0A8J4CJ17"/>
<dbReference type="PANTHER" id="PTHR12447:SF25">
    <property type="entry name" value="ANKYRIN REPEAT DOMAIN-CONTAINING PROTEIN 13C"/>
    <property type="match status" value="1"/>
</dbReference>
<comment type="caution">
    <text evidence="11">The sequence shown here is derived from an EMBL/GenBank/DDBJ whole genome shotgun (WGS) entry which is preliminary data.</text>
</comment>
<protein>
    <recommendedName>
        <fullName evidence="10">Ankyrin repeat domain-containing protein</fullName>
    </recommendedName>
</protein>
<feature type="region of interest" description="Disordered" evidence="9">
    <location>
        <begin position="848"/>
        <end position="874"/>
    </location>
</feature>
<evidence type="ECO:0000256" key="1">
    <source>
        <dbReference type="ARBA" id="ARBA00004586"/>
    </source>
</evidence>
<keyword evidence="13" id="KW-1185">Reference proteome</keyword>
<dbReference type="OrthoDB" id="1585644at2759"/>
<dbReference type="InterPro" id="IPR021832">
    <property type="entry name" value="ANKRD13"/>
</dbReference>
<feature type="compositionally biased region" description="Low complexity" evidence="9">
    <location>
        <begin position="511"/>
        <end position="521"/>
    </location>
</feature>
<dbReference type="InterPro" id="IPR055285">
    <property type="entry name" value="ANKRD13_C"/>
</dbReference>
<keyword evidence="3" id="KW-0256">Endoplasmic reticulum</keyword>
<evidence type="ECO:0000313" key="12">
    <source>
        <dbReference type="EMBL" id="GIM08187.1"/>
    </source>
</evidence>
<keyword evidence="2" id="KW-0677">Repeat</keyword>
<feature type="region of interest" description="Disordered" evidence="9">
    <location>
        <begin position="505"/>
        <end position="537"/>
    </location>
</feature>
<evidence type="ECO:0000256" key="3">
    <source>
        <dbReference type="ARBA" id="ARBA00022824"/>
    </source>
</evidence>
<comment type="function">
    <text evidence="7">Acts as a molecular chaperone for G protein-coupled receptors, regulating their biogenesis and exit from the ER.</text>
</comment>
<evidence type="ECO:0000313" key="11">
    <source>
        <dbReference type="EMBL" id="GIL79567.1"/>
    </source>
</evidence>
<evidence type="ECO:0000256" key="4">
    <source>
        <dbReference type="ARBA" id="ARBA00023043"/>
    </source>
</evidence>
<dbReference type="Pfam" id="PF12796">
    <property type="entry name" value="Ank_2"/>
    <property type="match status" value="1"/>
</dbReference>
<dbReference type="InterPro" id="IPR002110">
    <property type="entry name" value="Ankyrin_rpt"/>
</dbReference>
<dbReference type="PANTHER" id="PTHR12447">
    <property type="entry name" value="ANKYRIN REPEAT DOMAIN-CONTAINING PROTEIN 13"/>
    <property type="match status" value="1"/>
</dbReference>
<feature type="repeat" description="ANK" evidence="8">
    <location>
        <begin position="97"/>
        <end position="129"/>
    </location>
</feature>
<dbReference type="EMBL" id="BNCP01000016">
    <property type="protein sequence ID" value="GIL79567.1"/>
    <property type="molecule type" value="Genomic_DNA"/>
</dbReference>
<keyword evidence="4 8" id="KW-0040">ANK repeat</keyword>
<dbReference type="Pfam" id="PF11904">
    <property type="entry name" value="ANKRD13_C"/>
    <property type="match status" value="2"/>
</dbReference>
<dbReference type="GO" id="GO:0005789">
    <property type="term" value="C:endoplasmic reticulum membrane"/>
    <property type="evidence" value="ECO:0007669"/>
    <property type="project" value="UniProtKB-SubCell"/>
</dbReference>
<dbReference type="SUPFAM" id="SSF48403">
    <property type="entry name" value="Ankyrin repeat"/>
    <property type="match status" value="1"/>
</dbReference>
<dbReference type="InterPro" id="IPR036770">
    <property type="entry name" value="Ankyrin_rpt-contain_sf"/>
</dbReference>
<evidence type="ECO:0000256" key="6">
    <source>
        <dbReference type="ARBA" id="ARBA00023186"/>
    </source>
</evidence>
<feature type="domain" description="Ankyrin repeat" evidence="10">
    <location>
        <begin position="218"/>
        <end position="372"/>
    </location>
</feature>
<evidence type="ECO:0000256" key="2">
    <source>
        <dbReference type="ARBA" id="ARBA00022737"/>
    </source>
</evidence>
<feature type="region of interest" description="Disordered" evidence="9">
    <location>
        <begin position="458"/>
        <end position="490"/>
    </location>
</feature>
<reference evidence="11" key="1">
    <citation type="journal article" date="2021" name="Proc. Natl. Acad. Sci. U.S.A.">
        <title>Three genomes in the algal genus Volvox reveal the fate of a haploid sex-determining region after a transition to homothallism.</title>
        <authorList>
            <person name="Yamamoto K."/>
            <person name="Hamaji T."/>
            <person name="Kawai-Toyooka H."/>
            <person name="Matsuzaki R."/>
            <person name="Takahashi F."/>
            <person name="Nishimura Y."/>
            <person name="Kawachi M."/>
            <person name="Noguchi H."/>
            <person name="Minakuchi Y."/>
            <person name="Umen J.G."/>
            <person name="Toyoda A."/>
            <person name="Nozaki H."/>
        </authorList>
    </citation>
    <scope>NUCLEOTIDE SEQUENCE</scope>
    <source>
        <strain evidence="12">NIES-3785</strain>
        <strain evidence="11">NIES-3786</strain>
    </source>
</reference>
<accession>A0A8J4CJ17</accession>
<comment type="subcellular location">
    <subcellularLocation>
        <location evidence="1">Endoplasmic reticulum membrane</location>
    </subcellularLocation>
</comment>
<sequence length="874" mass="91844">MESDDDDFFDAEDEFDEVYDDGLELPTSGYQSGHAKSPLGSGSAPGGDGASASKEHRSSTPQEPFPLHRAAWYGQVELVKRLAEGMGKEQLKAYDSQGNTALHVAVMRRQSDVVSALLGAGCSAVARNARGWLPLMEAVELGERSLALLLAAAEIAQMRTVVKAKKATLLELLRTEMPDFSLQLKWELGSSMPGVGVLVRRYAPHDTYTLWKKGGLIRVDGSLMGIDVENANVVPTWKRGHFSLLYDATGENARAVIVNHTDKTFLDVKSAKKRLGALGSEPNPVEIEVNQLMAAEVLQRKKLRSVDFRFKPVSGWLTKEVREKVEGWNCKLFEAAGRLVSVSHYKMPYGLAPDMSFDDYLAATFEADPSIESPVNPMSLKDRGVNSAKAAAKLAVAAKHQRIAEAAIAAKDEEAARIAKAAAVRAAAGGLRALARKDKDEGEEAGNLDDGAVRREHVRRHVGKGSVRESRPKGLPPRTTPILAADEGERCTGGDVAQVVASAEFPPPPEAAAGRAASAATAEEEEGEEKGDEGSRNCDLAELDLTALAARVAAEAERAKCDNEREDDDADFGIGDGHDYDNGEAEGTSLESGTVDDENGNLEDGLRTGGGKRAVVLPVGSSSSSPAATTTAATADSSKGGKTTSGSGGGGAAAGSSSSGEGRQTKSSKSWRSWAFGKKGPESGCGSSGGGGADTARTGGGGPAMGAVAKKSRKFTGRCWMAESFPLSLKQLLPLLEVVGTANKAFSKVARFMQKYGDLDMFPVKVQVPLILTVFMLLSFKQFRLLGNGPDCMAAPPDEFFQIPPGYTEDNLERAQSRSVNQGSATEQAGIAAADVAANGQVVETAAVNPPSLGSNTGGRAVDVGGSIGSDSSG</sequence>
<feature type="compositionally biased region" description="Low complexity" evidence="9">
    <location>
        <begin position="621"/>
        <end position="645"/>
    </location>
</feature>
<evidence type="ECO:0000313" key="13">
    <source>
        <dbReference type="Proteomes" id="UP000747110"/>
    </source>
</evidence>
<organism evidence="11 13">
    <name type="scientific">Volvox reticuliferus</name>
    <dbReference type="NCBI Taxonomy" id="1737510"/>
    <lineage>
        <taxon>Eukaryota</taxon>
        <taxon>Viridiplantae</taxon>
        <taxon>Chlorophyta</taxon>
        <taxon>core chlorophytes</taxon>
        <taxon>Chlorophyceae</taxon>
        <taxon>CS clade</taxon>
        <taxon>Chlamydomonadales</taxon>
        <taxon>Volvocaceae</taxon>
        <taxon>Volvox</taxon>
    </lineage>
</organism>
<feature type="compositionally biased region" description="Low complexity" evidence="9">
    <location>
        <begin position="862"/>
        <end position="874"/>
    </location>
</feature>
<evidence type="ECO:0000256" key="7">
    <source>
        <dbReference type="ARBA" id="ARBA00037107"/>
    </source>
</evidence>
<feature type="compositionally biased region" description="Gly residues" evidence="9">
    <location>
        <begin position="686"/>
        <end position="704"/>
    </location>
</feature>
<keyword evidence="5" id="KW-0472">Membrane</keyword>
<proteinExistence type="predicted"/>
<dbReference type="SMART" id="SM00248">
    <property type="entry name" value="ANK"/>
    <property type="match status" value="2"/>
</dbReference>